<dbReference type="EMBL" id="HQ454504">
    <property type="protein sequence ID" value="AEK33832.1"/>
    <property type="molecule type" value="Genomic_DNA"/>
</dbReference>
<protein>
    <submittedName>
        <fullName evidence="2">MADS-box transcription factor-APETALA1</fullName>
    </submittedName>
</protein>
<organism evidence="2">
    <name type="scientific">Beta vulgaris</name>
    <name type="common">Sugar beet</name>
    <dbReference type="NCBI Taxonomy" id="161934"/>
    <lineage>
        <taxon>Eukaryota</taxon>
        <taxon>Viridiplantae</taxon>
        <taxon>Streptophyta</taxon>
        <taxon>Embryophyta</taxon>
        <taxon>Tracheophyta</taxon>
        <taxon>Spermatophyta</taxon>
        <taxon>Magnoliopsida</taxon>
        <taxon>eudicotyledons</taxon>
        <taxon>Gunneridae</taxon>
        <taxon>Pentapetalae</taxon>
        <taxon>Caryophyllales</taxon>
        <taxon>Chenopodiaceae</taxon>
        <taxon>Betoideae</taxon>
        <taxon>Beta</taxon>
    </lineage>
</organism>
<evidence type="ECO:0000256" key="1">
    <source>
        <dbReference type="SAM" id="MobiDB-lite"/>
    </source>
</evidence>
<sequence length="243" mass="26684">MEGGGFRVDCGGFRGDVVVFRVERCLFRRRIWWFRVWISDGGGGAFGCGSVVGGGFECGLVVSGWWWWFRVWIGGEVVVSGVDRWWGDGFGLMVVVSGGGVVVSGGGVVVSGGGVVISCGGVLGWWFRWQSGCGQSNLLQELGSKERAMQEHNNILSKKIKERGKNLEHVQQMQWQNQHQQQPPPPPQNHQVPPDASNFMLPPPIPSLNTGGYQGQFGGEVRRNDLDLTLEPIYSCHMGCFTT</sequence>
<accession>G8D3E4</accession>
<evidence type="ECO:0000313" key="2">
    <source>
        <dbReference type="EMBL" id="AEK33832.1"/>
    </source>
</evidence>
<feature type="compositionally biased region" description="Low complexity" evidence="1">
    <location>
        <begin position="172"/>
        <end position="181"/>
    </location>
</feature>
<name>G8D3E4_BETVU</name>
<reference evidence="2" key="1">
    <citation type="submission" date="2010-10" db="EMBL/GenBank/DDBJ databases">
        <title>Flowering-related MADS-box transcription factor genes in sugar beet (Beta vulgaris L.).</title>
        <authorList>
            <person name="Zhang C.-L."/>
            <person name="Jiang X.-C."/>
            <person name="Chen D.-F."/>
            <person name="Chen L.-J."/>
            <person name="McGrath J.M."/>
        </authorList>
    </citation>
    <scope>NUCLEOTIDE SEQUENCE</scope>
</reference>
<gene>
    <name evidence="2" type="primary">AP1</name>
</gene>
<proteinExistence type="predicted"/>
<dbReference type="AlphaFoldDB" id="G8D3E4"/>
<feature type="region of interest" description="Disordered" evidence="1">
    <location>
        <begin position="172"/>
        <end position="216"/>
    </location>
</feature>